<reference evidence="1 2" key="1">
    <citation type="submission" date="2016-03" db="EMBL/GenBank/DDBJ databases">
        <authorList>
            <consortium name="Pathogen Informatics"/>
        </authorList>
    </citation>
    <scope>NUCLEOTIDE SEQUENCE [LARGE SCALE GENOMIC DNA]</scope>
    <source>
        <strain evidence="2">e264</strain>
    </source>
</reference>
<proteinExistence type="predicted"/>
<dbReference type="Proteomes" id="UP000077278">
    <property type="component" value="Unassembled WGS sequence"/>
</dbReference>
<organism evidence="1 2">
    <name type="scientific">Enterobacter roggenkampii</name>
    <dbReference type="NCBI Taxonomy" id="1812935"/>
    <lineage>
        <taxon>Bacteria</taxon>
        <taxon>Pseudomonadati</taxon>
        <taxon>Pseudomonadota</taxon>
        <taxon>Gammaproteobacteria</taxon>
        <taxon>Enterobacterales</taxon>
        <taxon>Enterobacteriaceae</taxon>
        <taxon>Enterobacter</taxon>
        <taxon>Enterobacter cloacae complex</taxon>
    </lineage>
</organism>
<gene>
    <name evidence="1" type="ORF">SAMEA2273136_04400</name>
</gene>
<dbReference type="EMBL" id="FKDD01000028">
    <property type="protein sequence ID" value="SAD22444.1"/>
    <property type="molecule type" value="Genomic_DNA"/>
</dbReference>
<evidence type="ECO:0000313" key="1">
    <source>
        <dbReference type="EMBL" id="SAD22444.1"/>
    </source>
</evidence>
<dbReference type="AlphaFoldDB" id="A0ABD7KN82"/>
<evidence type="ECO:0000313" key="2">
    <source>
        <dbReference type="Proteomes" id="UP000077278"/>
    </source>
</evidence>
<protein>
    <submittedName>
        <fullName evidence="1">Uncharacterized protein</fullName>
    </submittedName>
</protein>
<name>A0ABD7KN82_9ENTR</name>
<sequence length="291" mass="31834">MPGNGLVDGDAVLQAADVAGAYDGAFAGHVAPGFKPDEAAGQVVAFAVGHFHPARNAQLHRHRGLVTGYGGVGVSPLNQHRFGEAARRDVRQGRTFTLVAVGKRLPAQLVGYGDGLVLHLRRRRDAVTRIERGRRRDGPRLRRETGRLRLTFRPRRRHWRLRGRLTRCGDGFRPQRADLSGKRRIILTEFVNLVLIACLPLAEQLKLAAHFGILLLHLGGRSLHLGRGMLLHLLVKGAVHHAGHIGRRLAGGCRIAAALVACIRQIPAAAAHHAHGRQHDTQPDKLLALHH</sequence>
<accession>A0ABD7KN82</accession>
<comment type="caution">
    <text evidence="1">The sequence shown here is derived from an EMBL/GenBank/DDBJ whole genome shotgun (WGS) entry which is preliminary data.</text>
</comment>